<dbReference type="OrthoDB" id="6606299at2759"/>
<dbReference type="EMBL" id="CACVKT020006488">
    <property type="protein sequence ID" value="CAC5402010.1"/>
    <property type="molecule type" value="Genomic_DNA"/>
</dbReference>
<dbReference type="GO" id="GO:0003700">
    <property type="term" value="F:DNA-binding transcription factor activity"/>
    <property type="evidence" value="ECO:0007669"/>
    <property type="project" value="InterPro"/>
</dbReference>
<evidence type="ECO:0000313" key="5">
    <source>
        <dbReference type="Proteomes" id="UP000507470"/>
    </source>
</evidence>
<dbReference type="InterPro" id="IPR046347">
    <property type="entry name" value="bZIP_sf"/>
</dbReference>
<dbReference type="Proteomes" id="UP000507470">
    <property type="component" value="Unassembled WGS sequence"/>
</dbReference>
<keyword evidence="5" id="KW-1185">Reference proteome</keyword>
<accession>A0A6J8D4E9</accession>
<dbReference type="AlphaFoldDB" id="A0A6J8D4E9"/>
<evidence type="ECO:0000313" key="4">
    <source>
        <dbReference type="EMBL" id="CAC5402010.1"/>
    </source>
</evidence>
<evidence type="ECO:0000256" key="1">
    <source>
        <dbReference type="SAM" id="Coils"/>
    </source>
</evidence>
<feature type="compositionally biased region" description="Acidic residues" evidence="2">
    <location>
        <begin position="206"/>
        <end position="220"/>
    </location>
</feature>
<feature type="region of interest" description="Disordered" evidence="2">
    <location>
        <begin position="52"/>
        <end position="98"/>
    </location>
</feature>
<proteinExistence type="predicted"/>
<feature type="compositionally biased region" description="Polar residues" evidence="2">
    <location>
        <begin position="76"/>
        <end position="86"/>
    </location>
</feature>
<protein>
    <submittedName>
        <fullName evidence="4">CREBZF</fullName>
    </submittedName>
</protein>
<evidence type="ECO:0000259" key="3">
    <source>
        <dbReference type="PROSITE" id="PS50217"/>
    </source>
</evidence>
<reference evidence="4 5" key="1">
    <citation type="submission" date="2020-06" db="EMBL/GenBank/DDBJ databases">
        <authorList>
            <person name="Li R."/>
            <person name="Bekaert M."/>
        </authorList>
    </citation>
    <scope>NUCLEOTIDE SEQUENCE [LARGE SCALE GENOMIC DNA]</scope>
    <source>
        <strain evidence="5">wild</strain>
    </source>
</reference>
<feature type="compositionally biased region" description="Basic and acidic residues" evidence="2">
    <location>
        <begin position="52"/>
        <end position="71"/>
    </location>
</feature>
<feature type="coiled-coil region" evidence="1">
    <location>
        <begin position="437"/>
        <end position="492"/>
    </location>
</feature>
<organism evidence="4 5">
    <name type="scientific">Mytilus coruscus</name>
    <name type="common">Sea mussel</name>
    <dbReference type="NCBI Taxonomy" id="42192"/>
    <lineage>
        <taxon>Eukaryota</taxon>
        <taxon>Metazoa</taxon>
        <taxon>Spiralia</taxon>
        <taxon>Lophotrochozoa</taxon>
        <taxon>Mollusca</taxon>
        <taxon>Bivalvia</taxon>
        <taxon>Autobranchia</taxon>
        <taxon>Pteriomorphia</taxon>
        <taxon>Mytilida</taxon>
        <taxon>Mytiloidea</taxon>
        <taxon>Mytilidae</taxon>
        <taxon>Mytilinae</taxon>
        <taxon>Mytilus</taxon>
    </lineage>
</organism>
<feature type="domain" description="BZIP" evidence="3">
    <location>
        <begin position="431"/>
        <end position="489"/>
    </location>
</feature>
<sequence>MAGGKYLSAEKLTANLKCVLRQAEDEREERQAVQLVSGQANPLSSLSLQAEKEKFQKLAEEERQRHTEAPKKRQKTQGGTRSSRAVPNTPAPDKPEDLIGKRVQHLIEEFDGSSKWYYGIITGLKVKRGKYMYTLVYDGETETFSFPLLDDMEKDELRIVPLDPAFIVGRRVDHRFCREADGEEFWYTGTVTGHDADTGLSTTAYDFEDGDGDDDDDDDNNSNVFEEPVIEDYKNGDVRILLNINSKVTIYDLMDTGIINVDINFGEQKDDVLKKSPSHESDSGVSIMSSPQHSIISDFEDDISFKALSPPSFENFENLLDTELSNYLASETDSNDATDFEVASIGSVSPVVPSNTTAYHHQVSNTSQDSDIKCRKQVLSNTTVAKAVNTSEAKNNNFSTLPPVKVIKVITAPRTSSRFQMEKEIVEAIDEKNKKNAKQAKMNREKKKAYIKNLEDEVDSLQSQNANLNDKMDKLEHHKNALEEEVDYLKSVLANQSTLSNLLKNIPNANVKLTSSFRERKRSAAHDHDYQGKTKHCKKSKSAGVAVTIEKLKADRIPILQLFTLFVVNPVGEMFGAK</sequence>
<dbReference type="PROSITE" id="PS50217">
    <property type="entry name" value="BZIP"/>
    <property type="match status" value="1"/>
</dbReference>
<dbReference type="InterPro" id="IPR004827">
    <property type="entry name" value="bZIP"/>
</dbReference>
<dbReference type="Gene3D" id="1.20.5.170">
    <property type="match status" value="1"/>
</dbReference>
<dbReference type="InterPro" id="IPR042567">
    <property type="entry name" value="SPIN/Ssty_sf"/>
</dbReference>
<evidence type="ECO:0000256" key="2">
    <source>
        <dbReference type="SAM" id="MobiDB-lite"/>
    </source>
</evidence>
<gene>
    <name evidence="4" type="ORF">MCOR_36019</name>
</gene>
<dbReference type="SUPFAM" id="SSF57959">
    <property type="entry name" value="Leucine zipper domain"/>
    <property type="match status" value="1"/>
</dbReference>
<keyword evidence="1" id="KW-0175">Coiled coil</keyword>
<feature type="region of interest" description="Disordered" evidence="2">
    <location>
        <begin position="202"/>
        <end position="224"/>
    </location>
</feature>
<dbReference type="Gene3D" id="2.80.10.70">
    <property type="entry name" value="Spindlin/Ssty"/>
    <property type="match status" value="2"/>
</dbReference>
<name>A0A6J8D4E9_MYTCO</name>